<evidence type="ECO:0000313" key="3">
    <source>
        <dbReference type="Proteomes" id="UP001152888"/>
    </source>
</evidence>
<evidence type="ECO:0000256" key="1">
    <source>
        <dbReference type="SAM" id="Coils"/>
    </source>
</evidence>
<organism evidence="2 3">
    <name type="scientific">Acanthoscelides obtectus</name>
    <name type="common">Bean weevil</name>
    <name type="synonym">Bruchus obtectus</name>
    <dbReference type="NCBI Taxonomy" id="200917"/>
    <lineage>
        <taxon>Eukaryota</taxon>
        <taxon>Metazoa</taxon>
        <taxon>Ecdysozoa</taxon>
        <taxon>Arthropoda</taxon>
        <taxon>Hexapoda</taxon>
        <taxon>Insecta</taxon>
        <taxon>Pterygota</taxon>
        <taxon>Neoptera</taxon>
        <taxon>Endopterygota</taxon>
        <taxon>Coleoptera</taxon>
        <taxon>Polyphaga</taxon>
        <taxon>Cucujiformia</taxon>
        <taxon>Chrysomeloidea</taxon>
        <taxon>Chrysomelidae</taxon>
        <taxon>Bruchinae</taxon>
        <taxon>Bruchini</taxon>
        <taxon>Acanthoscelides</taxon>
    </lineage>
</organism>
<gene>
    <name evidence="2" type="ORF">ACAOBT_LOCUS9945</name>
</gene>
<reference evidence="2" key="1">
    <citation type="submission" date="2022-03" db="EMBL/GenBank/DDBJ databases">
        <authorList>
            <person name="Sayadi A."/>
        </authorList>
    </citation>
    <scope>NUCLEOTIDE SEQUENCE</scope>
</reference>
<dbReference type="Proteomes" id="UP001152888">
    <property type="component" value="Unassembled WGS sequence"/>
</dbReference>
<feature type="coiled-coil region" evidence="1">
    <location>
        <begin position="142"/>
        <end position="188"/>
    </location>
</feature>
<name>A0A9P0KD73_ACAOB</name>
<keyword evidence="3" id="KW-1185">Reference proteome</keyword>
<accession>A0A9P0KD73</accession>
<dbReference type="EMBL" id="CAKOFQ010006797">
    <property type="protein sequence ID" value="CAH1972337.1"/>
    <property type="molecule type" value="Genomic_DNA"/>
</dbReference>
<comment type="caution">
    <text evidence="2">The sequence shown here is derived from an EMBL/GenBank/DDBJ whole genome shotgun (WGS) entry which is preliminary data.</text>
</comment>
<dbReference type="AlphaFoldDB" id="A0A9P0KD73"/>
<proteinExistence type="predicted"/>
<sequence>MLVSFLRKQLERKLQSYTTLPQPNHEQLMNSEAASVCMEETNKNTENLHEGDVDLASMSIVLNEADNSESNTEALEQTCELRTPSVPVPQQSLLAVKVKHDWSDYTPRHLQSSKHRVLQGKRKRIEEQSSKEGLTSLKRKLLEEEAARNKEHHEQKMKNEQELHELKAKNLQLQNKKLEYEILLLQKQIDA</sequence>
<protein>
    <submittedName>
        <fullName evidence="2">Uncharacterized protein</fullName>
    </submittedName>
</protein>
<keyword evidence="1" id="KW-0175">Coiled coil</keyword>
<evidence type="ECO:0000313" key="2">
    <source>
        <dbReference type="EMBL" id="CAH1972337.1"/>
    </source>
</evidence>